<keyword evidence="6" id="KW-0059">Arsenical resistance</keyword>
<dbReference type="GO" id="GO:0005886">
    <property type="term" value="C:plasma membrane"/>
    <property type="evidence" value="ECO:0007669"/>
    <property type="project" value="UniProtKB-SubCell"/>
</dbReference>
<dbReference type="Pfam" id="PF01758">
    <property type="entry name" value="SBF"/>
    <property type="match status" value="1"/>
</dbReference>
<dbReference type="Proteomes" id="UP000276526">
    <property type="component" value="Unassembled WGS sequence"/>
</dbReference>
<dbReference type="GO" id="GO:0015104">
    <property type="term" value="F:antimonite transmembrane transporter activity"/>
    <property type="evidence" value="ECO:0007669"/>
    <property type="project" value="TreeGrafter"/>
</dbReference>
<comment type="subcellular location">
    <subcellularLocation>
        <location evidence="1 9">Cell membrane</location>
        <topology evidence="1 9">Multi-pass membrane protein</topology>
    </subcellularLocation>
</comment>
<dbReference type="GO" id="GO:0015105">
    <property type="term" value="F:arsenite transmembrane transporter activity"/>
    <property type="evidence" value="ECO:0007669"/>
    <property type="project" value="TreeGrafter"/>
</dbReference>
<dbReference type="PANTHER" id="PTHR43057:SF1">
    <property type="entry name" value="ARSENICAL-RESISTANCE PROTEIN 3"/>
    <property type="match status" value="1"/>
</dbReference>
<evidence type="ECO:0000256" key="2">
    <source>
        <dbReference type="ARBA" id="ARBA00010110"/>
    </source>
</evidence>
<comment type="similarity">
    <text evidence="2 9">Belongs to the arsenical resistance-3 (ACR3) (TC 2.A.59) family.</text>
</comment>
<keyword evidence="3 9" id="KW-0813">Transport</keyword>
<dbReference type="EMBL" id="PQNK01000015">
    <property type="protein sequence ID" value="RRO85958.1"/>
    <property type="molecule type" value="Genomic_DNA"/>
</dbReference>
<evidence type="ECO:0000256" key="8">
    <source>
        <dbReference type="ARBA" id="ARBA00023136"/>
    </source>
</evidence>
<evidence type="ECO:0000313" key="12">
    <source>
        <dbReference type="Proteomes" id="UP000276526"/>
    </source>
</evidence>
<comment type="caution">
    <text evidence="11">The sequence shown here is derived from an EMBL/GenBank/DDBJ whole genome shotgun (WGS) entry which is preliminary data.</text>
</comment>
<evidence type="ECO:0000313" key="11">
    <source>
        <dbReference type="EMBL" id="RRO85958.1"/>
    </source>
</evidence>
<dbReference type="PIRSF" id="PIRSF005508">
    <property type="entry name" value="Acr3"/>
    <property type="match status" value="1"/>
</dbReference>
<feature type="transmembrane region" description="Helical" evidence="10">
    <location>
        <begin position="281"/>
        <end position="303"/>
    </location>
</feature>
<protein>
    <submittedName>
        <fullName evidence="11">Arsenical-resistance protein</fullName>
    </submittedName>
</protein>
<dbReference type="NCBIfam" id="TIGR00832">
    <property type="entry name" value="acr3"/>
    <property type="match status" value="1"/>
</dbReference>
<evidence type="ECO:0000256" key="3">
    <source>
        <dbReference type="ARBA" id="ARBA00022448"/>
    </source>
</evidence>
<feature type="transmembrane region" description="Helical" evidence="10">
    <location>
        <begin position="7"/>
        <end position="26"/>
    </location>
</feature>
<sequence length="348" mass="36913">MSVLNRGLPVWILAAMAGGVLLGRLVPGLRDALGVVDVGGVSLPLLVGMLVMMYPPLAGVRYDRTAAVAADTRLMVTSVVLNWIIGPAVMVALGWLFLPDQPDLRTGLILVGLARCIAMVLVWNDLACGDRDAAAVLVTVNAVFQVLMLGVLGWFYLTVLPGWLGLPVTSAGFPVGDVVRSVLIFLGIPLVAGALSRVLGERWRGRRWYEQRYLPRVGPLALVGLLFTIVLLFCLQGDRIVAEPLSVVRVAVPLVVYFAVMFTVALLVSRAVGLGYARSTTVAFTAAGNNFELAIAVAVGTWGAVSDQALAGTVGPLVEVPVLVALVYVMLWAGPRLFPRDPGVPTGR</sequence>
<evidence type="ECO:0000256" key="4">
    <source>
        <dbReference type="ARBA" id="ARBA00022475"/>
    </source>
</evidence>
<reference evidence="11 12" key="1">
    <citation type="submission" date="2018-01" db="EMBL/GenBank/DDBJ databases">
        <title>Twenty Corynebacterium bovis Genomes.</title>
        <authorList>
            <person name="Gulvik C.A."/>
        </authorList>
    </citation>
    <scope>NUCLEOTIDE SEQUENCE [LARGE SCALE GENOMIC DNA]</scope>
    <source>
        <strain evidence="11 12">F6900</strain>
    </source>
</reference>
<evidence type="ECO:0000256" key="1">
    <source>
        <dbReference type="ARBA" id="ARBA00004651"/>
    </source>
</evidence>
<gene>
    <name evidence="11" type="primary">arsB</name>
    <name evidence="11" type="ORF">CXF48_08840</name>
</gene>
<dbReference type="PANTHER" id="PTHR43057">
    <property type="entry name" value="ARSENITE EFFLUX TRANSPORTER"/>
    <property type="match status" value="1"/>
</dbReference>
<dbReference type="FunFam" id="1.20.1530.20:FF:000009">
    <property type="entry name" value="Arsenite transporter, ACR3 family"/>
    <property type="match status" value="1"/>
</dbReference>
<feature type="transmembrane region" description="Helical" evidence="10">
    <location>
        <begin position="220"/>
        <end position="238"/>
    </location>
</feature>
<keyword evidence="8 9" id="KW-0472">Membrane</keyword>
<evidence type="ECO:0000256" key="5">
    <source>
        <dbReference type="ARBA" id="ARBA00022692"/>
    </source>
</evidence>
<proteinExistence type="inferred from homology"/>
<feature type="transmembrane region" description="Helical" evidence="10">
    <location>
        <begin position="104"/>
        <end position="123"/>
    </location>
</feature>
<keyword evidence="7 9" id="KW-1133">Transmembrane helix</keyword>
<dbReference type="GO" id="GO:0015297">
    <property type="term" value="F:antiporter activity"/>
    <property type="evidence" value="ECO:0007669"/>
    <property type="project" value="UniProtKB-UniRule"/>
</dbReference>
<feature type="transmembrane region" description="Helical" evidence="10">
    <location>
        <begin position="74"/>
        <end position="98"/>
    </location>
</feature>
<feature type="transmembrane region" description="Helical" evidence="10">
    <location>
        <begin position="135"/>
        <end position="158"/>
    </location>
</feature>
<evidence type="ECO:0000256" key="10">
    <source>
        <dbReference type="SAM" id="Phobius"/>
    </source>
</evidence>
<accession>A0A3R8PBV0</accession>
<dbReference type="InterPro" id="IPR002657">
    <property type="entry name" value="BilAc:Na_symport/Acr3"/>
</dbReference>
<feature type="transmembrane region" description="Helical" evidence="10">
    <location>
        <begin position="250"/>
        <end position="269"/>
    </location>
</feature>
<keyword evidence="5 9" id="KW-0812">Transmembrane</keyword>
<dbReference type="Gene3D" id="1.20.1530.20">
    <property type="match status" value="1"/>
</dbReference>
<keyword evidence="4 9" id="KW-1003">Cell membrane</keyword>
<feature type="transmembrane region" description="Helical" evidence="10">
    <location>
        <begin position="32"/>
        <end position="54"/>
    </location>
</feature>
<evidence type="ECO:0000256" key="7">
    <source>
        <dbReference type="ARBA" id="ARBA00022989"/>
    </source>
</evidence>
<feature type="transmembrane region" description="Helical" evidence="10">
    <location>
        <begin position="309"/>
        <end position="331"/>
    </location>
</feature>
<evidence type="ECO:0000256" key="9">
    <source>
        <dbReference type="PIRNR" id="PIRNR005508"/>
    </source>
</evidence>
<dbReference type="GO" id="GO:0046685">
    <property type="term" value="P:response to arsenic-containing substance"/>
    <property type="evidence" value="ECO:0007669"/>
    <property type="project" value="UniProtKB-KW"/>
</dbReference>
<name>A0A3R8PBV0_9CORY</name>
<feature type="transmembrane region" description="Helical" evidence="10">
    <location>
        <begin position="178"/>
        <end position="199"/>
    </location>
</feature>
<dbReference type="AlphaFoldDB" id="A0A3R8PBV0"/>
<evidence type="ECO:0000256" key="6">
    <source>
        <dbReference type="ARBA" id="ARBA00022849"/>
    </source>
</evidence>
<dbReference type="InterPro" id="IPR038770">
    <property type="entry name" value="Na+/solute_symporter_sf"/>
</dbReference>
<organism evidence="11 12">
    <name type="scientific">Corynebacterium bovis</name>
    <dbReference type="NCBI Taxonomy" id="36808"/>
    <lineage>
        <taxon>Bacteria</taxon>
        <taxon>Bacillati</taxon>
        <taxon>Actinomycetota</taxon>
        <taxon>Actinomycetes</taxon>
        <taxon>Mycobacteriales</taxon>
        <taxon>Corynebacteriaceae</taxon>
        <taxon>Corynebacterium</taxon>
    </lineage>
</organism>
<dbReference type="InterPro" id="IPR004706">
    <property type="entry name" value="Arsenical-R_Acr3"/>
</dbReference>